<name>A0A0F9I0L9_9ZZZZ</name>
<dbReference type="AlphaFoldDB" id="A0A0F9I0L9"/>
<protein>
    <recommendedName>
        <fullName evidence="1">ASCH domain-containing protein</fullName>
    </recommendedName>
</protein>
<dbReference type="Gene3D" id="2.30.130.30">
    <property type="entry name" value="Hypothetical protein"/>
    <property type="match status" value="1"/>
</dbReference>
<comment type="caution">
    <text evidence="2">The sequence shown here is derived from an EMBL/GenBank/DDBJ whole genome shotgun (WGS) entry which is preliminary data.</text>
</comment>
<reference evidence="2" key="1">
    <citation type="journal article" date="2015" name="Nature">
        <title>Complex archaea that bridge the gap between prokaryotes and eukaryotes.</title>
        <authorList>
            <person name="Spang A."/>
            <person name="Saw J.H."/>
            <person name="Jorgensen S.L."/>
            <person name="Zaremba-Niedzwiedzka K."/>
            <person name="Martijn J."/>
            <person name="Lind A.E."/>
            <person name="van Eijk R."/>
            <person name="Schleper C."/>
            <person name="Guy L."/>
            <person name="Ettema T.J."/>
        </authorList>
    </citation>
    <scope>NUCLEOTIDE SEQUENCE</scope>
</reference>
<dbReference type="EMBL" id="LAZR01013643">
    <property type="protein sequence ID" value="KKM21027.1"/>
    <property type="molecule type" value="Genomic_DNA"/>
</dbReference>
<evidence type="ECO:0000259" key="1">
    <source>
        <dbReference type="Pfam" id="PF04266"/>
    </source>
</evidence>
<proteinExistence type="predicted"/>
<evidence type="ECO:0000313" key="2">
    <source>
        <dbReference type="EMBL" id="KKM21027.1"/>
    </source>
</evidence>
<sequence>MNMLEFDSNSLTSSIRQILGLAAEKHEYWNTCLKNMLKYSVDFTFGLHLAIFIEPYLKFILEGKKTVESRFSKNKVAPYQKIRSGDIILLKRSGGPILGICKVVKVWFIRLNPRKLTEIKQNFTDSLCIQDSSFWKNKKEATYATLMKIIHPVNIEPVKFIKHDRRGWVVLYSKKNKNLEIDVF</sequence>
<dbReference type="Pfam" id="PF04266">
    <property type="entry name" value="ASCH"/>
    <property type="match status" value="1"/>
</dbReference>
<accession>A0A0F9I0L9</accession>
<dbReference type="InterPro" id="IPR015947">
    <property type="entry name" value="PUA-like_sf"/>
</dbReference>
<feature type="domain" description="ASCH" evidence="1">
    <location>
        <begin position="52"/>
        <end position="110"/>
    </location>
</feature>
<dbReference type="SUPFAM" id="SSF88697">
    <property type="entry name" value="PUA domain-like"/>
    <property type="match status" value="1"/>
</dbReference>
<dbReference type="InterPro" id="IPR007374">
    <property type="entry name" value="ASCH_domain"/>
</dbReference>
<organism evidence="2">
    <name type="scientific">marine sediment metagenome</name>
    <dbReference type="NCBI Taxonomy" id="412755"/>
    <lineage>
        <taxon>unclassified sequences</taxon>
        <taxon>metagenomes</taxon>
        <taxon>ecological metagenomes</taxon>
    </lineage>
</organism>
<gene>
    <name evidence="2" type="ORF">LCGC14_1639580</name>
</gene>